<protein>
    <recommendedName>
        <fullName evidence="2">histidine kinase</fullName>
        <ecNumber evidence="2">2.7.13.3</ecNumber>
    </recommendedName>
</protein>
<dbReference type="InterPro" id="IPR035965">
    <property type="entry name" value="PAS-like_dom_sf"/>
</dbReference>
<feature type="domain" description="Response regulatory" evidence="6">
    <location>
        <begin position="397"/>
        <end position="513"/>
    </location>
</feature>
<dbReference type="SUPFAM" id="SSF52172">
    <property type="entry name" value="CheY-like"/>
    <property type="match status" value="1"/>
</dbReference>
<dbReference type="SUPFAM" id="SSF55874">
    <property type="entry name" value="ATPase domain of HSP90 chaperone/DNA topoisomerase II/histidine kinase"/>
    <property type="match status" value="1"/>
</dbReference>
<dbReference type="SMART" id="SM00387">
    <property type="entry name" value="HATPase_c"/>
    <property type="match status" value="1"/>
</dbReference>
<proteinExistence type="predicted"/>
<dbReference type="SUPFAM" id="SSF55785">
    <property type="entry name" value="PYP-like sensor domain (PAS domain)"/>
    <property type="match status" value="1"/>
</dbReference>
<dbReference type="EMBL" id="JACNLK010000016">
    <property type="protein sequence ID" value="MBC8207797.1"/>
    <property type="molecule type" value="Genomic_DNA"/>
</dbReference>
<dbReference type="CDD" id="cd00130">
    <property type="entry name" value="PAS"/>
    <property type="match status" value="1"/>
</dbReference>
<name>A0A8J6N6Y1_9BACT</name>
<feature type="modified residue" description="4-aspartylphosphate" evidence="4">
    <location>
        <position position="448"/>
    </location>
</feature>
<feature type="domain" description="Histidine kinase" evidence="5">
    <location>
        <begin position="155"/>
        <end position="380"/>
    </location>
</feature>
<sequence length="537" mass="59699">MTPSQQLTQNHQAQRANALGHEEWEEIFDSLDLIITIQDPEMRILKANRAALDFFNTPLDQVLGQPCYTLFRKTDTPCPDCPALNDLNQGQSSESIISHNSSHKIFRVSMQPILNPDGQLKLFIHQAKEISTKIAQNEQLLQIQKMNALSILSGGIAHEFNNILSIIMGFTQLTQANLPTGSQTAEDLSEVLTASQGAANLVNHLLSFSGNTMSSSRQPFAPQAVAGEVAELIRSSLPKGVEFKVSIDPNCGQLMGDRDHYHQILYNLCLNSLQAMEAQKNGQLELTLLRRTRNTDLKADSLISPQAFIETTVLDTGCGMTSQVLERICEPFFTTRNVGEGTGMGLAVVHGLVQSLGGTFSVESAPNQGTRATFVLPDITGQENEMALWHRLRGNEAILIIHDKTDVSKTVGTLLSSFGYKTTSFTNSSKAWTHLQTYSDRYDLIVCDQLRWEPDDLEPGRKIMQIQPDLPFIILTDPSDETTQQSKTLPANVKIMTRPLDNTNLLWAVRRGIDRVQTQNKTKSRQNLQTLKKKVVF</sequence>
<dbReference type="Pfam" id="PF00512">
    <property type="entry name" value="HisKA"/>
    <property type="match status" value="1"/>
</dbReference>
<dbReference type="SMART" id="SM00388">
    <property type="entry name" value="HisKA"/>
    <property type="match status" value="1"/>
</dbReference>
<dbReference type="PANTHER" id="PTHR43065">
    <property type="entry name" value="SENSOR HISTIDINE KINASE"/>
    <property type="match status" value="1"/>
</dbReference>
<dbReference type="InterPro" id="IPR003661">
    <property type="entry name" value="HisK_dim/P_dom"/>
</dbReference>
<dbReference type="PROSITE" id="PS50109">
    <property type="entry name" value="HIS_KIN"/>
    <property type="match status" value="1"/>
</dbReference>
<organism evidence="7 8">
    <name type="scientific">Candidatus Desulfatifera sulfidica</name>
    <dbReference type="NCBI Taxonomy" id="2841691"/>
    <lineage>
        <taxon>Bacteria</taxon>
        <taxon>Pseudomonadati</taxon>
        <taxon>Thermodesulfobacteriota</taxon>
        <taxon>Desulfobulbia</taxon>
        <taxon>Desulfobulbales</taxon>
        <taxon>Desulfobulbaceae</taxon>
        <taxon>Candidatus Desulfatifera</taxon>
    </lineage>
</organism>
<dbReference type="Pfam" id="PF02518">
    <property type="entry name" value="HATPase_c"/>
    <property type="match status" value="1"/>
</dbReference>
<evidence type="ECO:0000256" key="3">
    <source>
        <dbReference type="ARBA" id="ARBA00022553"/>
    </source>
</evidence>
<dbReference type="Pfam" id="PF13426">
    <property type="entry name" value="PAS_9"/>
    <property type="match status" value="1"/>
</dbReference>
<dbReference type="Proteomes" id="UP000599024">
    <property type="component" value="Unassembled WGS sequence"/>
</dbReference>
<dbReference type="InterPro" id="IPR001789">
    <property type="entry name" value="Sig_transdc_resp-reg_receiver"/>
</dbReference>
<dbReference type="Gene3D" id="3.40.50.2300">
    <property type="match status" value="1"/>
</dbReference>
<dbReference type="SMART" id="SM00091">
    <property type="entry name" value="PAS"/>
    <property type="match status" value="1"/>
</dbReference>
<dbReference type="PRINTS" id="PR00344">
    <property type="entry name" value="BCTRLSENSOR"/>
</dbReference>
<dbReference type="AlphaFoldDB" id="A0A8J6N6Y1"/>
<dbReference type="SUPFAM" id="SSF47384">
    <property type="entry name" value="Homodimeric domain of signal transducing histidine kinase"/>
    <property type="match status" value="1"/>
</dbReference>
<evidence type="ECO:0000256" key="2">
    <source>
        <dbReference type="ARBA" id="ARBA00012438"/>
    </source>
</evidence>
<keyword evidence="3 4" id="KW-0597">Phosphoprotein</keyword>
<evidence type="ECO:0000259" key="5">
    <source>
        <dbReference type="PROSITE" id="PS50109"/>
    </source>
</evidence>
<dbReference type="CDD" id="cd00082">
    <property type="entry name" value="HisKA"/>
    <property type="match status" value="1"/>
</dbReference>
<accession>A0A8J6N6Y1</accession>
<dbReference type="InterPro" id="IPR036097">
    <property type="entry name" value="HisK_dim/P_sf"/>
</dbReference>
<dbReference type="PANTHER" id="PTHR43065:SF42">
    <property type="entry name" value="TWO-COMPONENT SENSOR PPRA"/>
    <property type="match status" value="1"/>
</dbReference>
<evidence type="ECO:0000256" key="4">
    <source>
        <dbReference type="PROSITE-ProRule" id="PRU00169"/>
    </source>
</evidence>
<evidence type="ECO:0000256" key="1">
    <source>
        <dbReference type="ARBA" id="ARBA00000085"/>
    </source>
</evidence>
<dbReference type="EC" id="2.7.13.3" evidence="2"/>
<comment type="catalytic activity">
    <reaction evidence="1">
        <text>ATP + protein L-histidine = ADP + protein N-phospho-L-histidine.</text>
        <dbReference type="EC" id="2.7.13.3"/>
    </reaction>
</comment>
<comment type="caution">
    <text evidence="7">The sequence shown here is derived from an EMBL/GenBank/DDBJ whole genome shotgun (WGS) entry which is preliminary data.</text>
</comment>
<dbReference type="CDD" id="cd00156">
    <property type="entry name" value="REC"/>
    <property type="match status" value="1"/>
</dbReference>
<dbReference type="Gene3D" id="3.30.450.20">
    <property type="entry name" value="PAS domain"/>
    <property type="match status" value="1"/>
</dbReference>
<dbReference type="InterPro" id="IPR005467">
    <property type="entry name" value="His_kinase_dom"/>
</dbReference>
<dbReference type="InterPro" id="IPR036890">
    <property type="entry name" value="HATPase_C_sf"/>
</dbReference>
<dbReference type="InterPro" id="IPR000014">
    <property type="entry name" value="PAS"/>
</dbReference>
<dbReference type="GO" id="GO:0000155">
    <property type="term" value="F:phosphorelay sensor kinase activity"/>
    <property type="evidence" value="ECO:0007669"/>
    <property type="project" value="InterPro"/>
</dbReference>
<reference evidence="7 8" key="1">
    <citation type="submission" date="2020-08" db="EMBL/GenBank/DDBJ databases">
        <title>Bridging the membrane lipid divide: bacteria of the FCB group superphylum have the potential to synthesize archaeal ether lipids.</title>
        <authorList>
            <person name="Villanueva L."/>
            <person name="Von Meijenfeldt F.A.B."/>
            <person name="Westbye A.B."/>
            <person name="Yadav S."/>
            <person name="Hopmans E.C."/>
            <person name="Dutilh B.E."/>
            <person name="Sinninghe Damste J.S."/>
        </authorList>
    </citation>
    <scope>NUCLEOTIDE SEQUENCE [LARGE SCALE GENOMIC DNA]</scope>
    <source>
        <strain evidence="7">NIOZ-UU81</strain>
    </source>
</reference>
<evidence type="ECO:0000313" key="8">
    <source>
        <dbReference type="Proteomes" id="UP000599024"/>
    </source>
</evidence>
<dbReference type="Gene3D" id="3.30.565.10">
    <property type="entry name" value="Histidine kinase-like ATPase, C-terminal domain"/>
    <property type="match status" value="1"/>
</dbReference>
<dbReference type="InterPro" id="IPR004358">
    <property type="entry name" value="Sig_transdc_His_kin-like_C"/>
</dbReference>
<dbReference type="PROSITE" id="PS50110">
    <property type="entry name" value="RESPONSE_REGULATORY"/>
    <property type="match status" value="1"/>
</dbReference>
<dbReference type="InterPro" id="IPR011006">
    <property type="entry name" value="CheY-like_superfamily"/>
</dbReference>
<dbReference type="Gene3D" id="1.10.287.130">
    <property type="match status" value="1"/>
</dbReference>
<gene>
    <name evidence="7" type="ORF">H8E79_01340</name>
</gene>
<dbReference type="InterPro" id="IPR003594">
    <property type="entry name" value="HATPase_dom"/>
</dbReference>
<evidence type="ECO:0000313" key="7">
    <source>
        <dbReference type="EMBL" id="MBC8207797.1"/>
    </source>
</evidence>
<evidence type="ECO:0000259" key="6">
    <source>
        <dbReference type="PROSITE" id="PS50110"/>
    </source>
</evidence>